<feature type="transmembrane region" description="Helical" evidence="6">
    <location>
        <begin position="38"/>
        <end position="60"/>
    </location>
</feature>
<dbReference type="PANTHER" id="PTHR13439:SF66">
    <property type="entry name" value="BCDNA.GH12326"/>
    <property type="match status" value="1"/>
</dbReference>
<dbReference type="OrthoDB" id="10266980at2759"/>
<dbReference type="FunCoup" id="A0A2J7R7X8">
    <property type="interactions" value="865"/>
</dbReference>
<evidence type="ECO:0000256" key="6">
    <source>
        <dbReference type="SAM" id="Phobius"/>
    </source>
</evidence>
<name>A0A2J7R7X8_9NEOP</name>
<evidence type="ECO:0000256" key="5">
    <source>
        <dbReference type="PROSITE-ProRule" id="PRU00205"/>
    </source>
</evidence>
<keyword evidence="9" id="KW-1185">Reference proteome</keyword>
<evidence type="ECO:0000313" key="9">
    <source>
        <dbReference type="Proteomes" id="UP000235965"/>
    </source>
</evidence>
<evidence type="ECO:0000313" key="8">
    <source>
        <dbReference type="EMBL" id="PNF36937.1"/>
    </source>
</evidence>
<dbReference type="Proteomes" id="UP000235965">
    <property type="component" value="Unassembled WGS sequence"/>
</dbReference>
<protein>
    <recommendedName>
        <fullName evidence="7">TLC domain-containing protein</fullName>
    </recommendedName>
</protein>
<evidence type="ECO:0000256" key="1">
    <source>
        <dbReference type="ARBA" id="ARBA00004141"/>
    </source>
</evidence>
<comment type="subcellular location">
    <subcellularLocation>
        <location evidence="1">Membrane</location>
        <topology evidence="1">Multi-pass membrane protein</topology>
    </subcellularLocation>
</comment>
<keyword evidence="3 6" id="KW-1133">Transmembrane helix</keyword>
<dbReference type="EMBL" id="NEVH01006723">
    <property type="protein sequence ID" value="PNF36937.1"/>
    <property type="molecule type" value="Genomic_DNA"/>
</dbReference>
<dbReference type="GO" id="GO:0055088">
    <property type="term" value="P:lipid homeostasis"/>
    <property type="evidence" value="ECO:0007669"/>
    <property type="project" value="TreeGrafter"/>
</dbReference>
<feature type="transmembrane region" description="Helical" evidence="6">
    <location>
        <begin position="224"/>
        <end position="247"/>
    </location>
</feature>
<feature type="domain" description="TLC" evidence="7">
    <location>
        <begin position="77"/>
        <end position="249"/>
    </location>
</feature>
<dbReference type="InterPro" id="IPR006634">
    <property type="entry name" value="TLC-dom"/>
</dbReference>
<feature type="transmembrane region" description="Helical" evidence="6">
    <location>
        <begin position="121"/>
        <end position="138"/>
    </location>
</feature>
<evidence type="ECO:0000256" key="3">
    <source>
        <dbReference type="ARBA" id="ARBA00022989"/>
    </source>
</evidence>
<accession>A0A2J7R7X8</accession>
<dbReference type="STRING" id="105785.A0A2J7R7X8"/>
<dbReference type="PROSITE" id="PS50922">
    <property type="entry name" value="TLC"/>
    <property type="match status" value="1"/>
</dbReference>
<dbReference type="AlphaFoldDB" id="A0A2J7R7X8"/>
<proteinExistence type="predicted"/>
<evidence type="ECO:0000259" key="7">
    <source>
        <dbReference type="PROSITE" id="PS50922"/>
    </source>
</evidence>
<dbReference type="PANTHER" id="PTHR13439">
    <property type="entry name" value="CT120 PROTEIN"/>
    <property type="match status" value="1"/>
</dbReference>
<keyword evidence="2 5" id="KW-0812">Transmembrane</keyword>
<dbReference type="Pfam" id="PF03798">
    <property type="entry name" value="TRAM_LAG1_CLN8"/>
    <property type="match status" value="1"/>
</dbReference>
<feature type="transmembrane region" description="Helical" evidence="6">
    <location>
        <begin position="165"/>
        <end position="186"/>
    </location>
</feature>
<feature type="transmembrane region" description="Helical" evidence="6">
    <location>
        <begin position="192"/>
        <end position="212"/>
    </location>
</feature>
<organism evidence="8 9">
    <name type="scientific">Cryptotermes secundus</name>
    <dbReference type="NCBI Taxonomy" id="105785"/>
    <lineage>
        <taxon>Eukaryota</taxon>
        <taxon>Metazoa</taxon>
        <taxon>Ecdysozoa</taxon>
        <taxon>Arthropoda</taxon>
        <taxon>Hexapoda</taxon>
        <taxon>Insecta</taxon>
        <taxon>Pterygota</taxon>
        <taxon>Neoptera</taxon>
        <taxon>Polyneoptera</taxon>
        <taxon>Dictyoptera</taxon>
        <taxon>Blattodea</taxon>
        <taxon>Blattoidea</taxon>
        <taxon>Termitoidae</taxon>
        <taxon>Kalotermitidae</taxon>
        <taxon>Cryptotermitinae</taxon>
        <taxon>Cryptotermes</taxon>
    </lineage>
</organism>
<feature type="non-terminal residue" evidence="8">
    <location>
        <position position="249"/>
    </location>
</feature>
<dbReference type="InParanoid" id="A0A2J7R7X8"/>
<keyword evidence="4 5" id="KW-0472">Membrane</keyword>
<dbReference type="GO" id="GO:0005783">
    <property type="term" value="C:endoplasmic reticulum"/>
    <property type="evidence" value="ECO:0007669"/>
    <property type="project" value="TreeGrafter"/>
</dbReference>
<feature type="transmembrane region" description="Helical" evidence="6">
    <location>
        <begin position="6"/>
        <end position="26"/>
    </location>
</feature>
<evidence type="ECO:0000256" key="4">
    <source>
        <dbReference type="ARBA" id="ARBA00023136"/>
    </source>
</evidence>
<comment type="caution">
    <text evidence="8">The sequence shown here is derived from an EMBL/GenBank/DDBJ whole genome shotgun (WGS) entry which is preliminary data.</text>
</comment>
<sequence length="249" mass="28194">MVPPASLLLMSVLGSIGMAAGSVLLLGPEDRISLTRGVWLSLLGLIFFVSLFDLLNHVALSTSVGHMFRKKYELTLAEVLDISNKTVSAVQALLSCVTGTVVCVWSCTRNFLRSSHFMSEAYAWFGAAYFFYDIWSMYRVHSSHDRNYHGCRLARLKDYLTKQPVIVLHHLFIGSFGFLVIVYLRGGLGDCVFGFVYLMELSTPFVSFRGILSRLKMKSSQLYVINGLVMLVTFFFCRVVMFPYVFYLY</sequence>
<evidence type="ECO:0000256" key="2">
    <source>
        <dbReference type="ARBA" id="ARBA00022692"/>
    </source>
</evidence>
<gene>
    <name evidence="8" type="ORF">B7P43_G08073</name>
</gene>
<reference evidence="8 9" key="1">
    <citation type="submission" date="2017-12" db="EMBL/GenBank/DDBJ databases">
        <title>Hemimetabolous genomes reveal molecular basis of termite eusociality.</title>
        <authorList>
            <person name="Harrison M.C."/>
            <person name="Jongepier E."/>
            <person name="Robertson H.M."/>
            <person name="Arning N."/>
            <person name="Bitard-Feildel T."/>
            <person name="Chao H."/>
            <person name="Childers C.P."/>
            <person name="Dinh H."/>
            <person name="Doddapaneni H."/>
            <person name="Dugan S."/>
            <person name="Gowin J."/>
            <person name="Greiner C."/>
            <person name="Han Y."/>
            <person name="Hu H."/>
            <person name="Hughes D.S.T."/>
            <person name="Huylmans A.-K."/>
            <person name="Kemena C."/>
            <person name="Kremer L.P.M."/>
            <person name="Lee S.L."/>
            <person name="Lopez-Ezquerra A."/>
            <person name="Mallet L."/>
            <person name="Monroy-Kuhn J.M."/>
            <person name="Moser A."/>
            <person name="Murali S.C."/>
            <person name="Muzny D.M."/>
            <person name="Otani S."/>
            <person name="Piulachs M.-D."/>
            <person name="Poelchau M."/>
            <person name="Qu J."/>
            <person name="Schaub F."/>
            <person name="Wada-Katsumata A."/>
            <person name="Worley K.C."/>
            <person name="Xie Q."/>
            <person name="Ylla G."/>
            <person name="Poulsen M."/>
            <person name="Gibbs R.A."/>
            <person name="Schal C."/>
            <person name="Richards S."/>
            <person name="Belles X."/>
            <person name="Korb J."/>
            <person name="Bornberg-Bauer E."/>
        </authorList>
    </citation>
    <scope>NUCLEOTIDE SEQUENCE [LARGE SCALE GENOMIC DNA]</scope>
    <source>
        <tissue evidence="8">Whole body</tissue>
    </source>
</reference>
<dbReference type="GO" id="GO:0016020">
    <property type="term" value="C:membrane"/>
    <property type="evidence" value="ECO:0007669"/>
    <property type="project" value="UniProtKB-SubCell"/>
</dbReference>
<dbReference type="InterPro" id="IPR050846">
    <property type="entry name" value="TLCD"/>
</dbReference>